<feature type="domain" description="SUF system FeS cluster assembly SufBD N-terminal" evidence="4">
    <location>
        <begin position="37"/>
        <end position="185"/>
    </location>
</feature>
<dbReference type="NCBIfam" id="TIGR01981">
    <property type="entry name" value="sufD"/>
    <property type="match status" value="1"/>
</dbReference>
<name>A0A0M2PXB0_PROHO</name>
<dbReference type="OrthoDB" id="9803529at2"/>
<dbReference type="eggNOG" id="COG0719">
    <property type="taxonomic scope" value="Bacteria"/>
</dbReference>
<dbReference type="STRING" id="317619.GCA_000332315_03433"/>
<reference evidence="5" key="1">
    <citation type="submission" date="2012-04" db="EMBL/GenBank/DDBJ databases">
        <authorList>
            <person name="Borisov I.G."/>
            <person name="Ivanikova N.V."/>
            <person name="Pinevich A.V."/>
        </authorList>
    </citation>
    <scope>NUCLEOTIDE SEQUENCE [LARGE SCALE GENOMIC DNA]</scope>
    <source>
        <strain evidence="5">CALU 1027</strain>
    </source>
</reference>
<sequence>MVVQIAPDLSPNSTTIAPQTSGEKRSSYLAHLLALGQSVPSSLPPAIATAQAQAAARIPELAIPSSRHEDWRFTDLSALVQLQFQATPQVCSFTLGQLAALTIAEARHRLVFVDGHYSPSLSSVEDLPAGVTLGNIHQADPQRLAQVLGQQPGNEEVFTTLNTATFQDLAWIHLAEGVILDAPLHLIWMSTLDRQCPVVSQTRALILADRGSSLHLVEDFVTLGEGCTNGLASGTYFTNGVTEMVLGDNAFVHHSRLQRDGTGAFHIGKTAVSQGRDSRYVGVAIHLGAQMSRHNLEVVHQGEQAETELFGLALVNQAQVMDTHSSIWYQHPHCSSNQLYKAIVNDRGRSVFNGRVDVPQAAQLTNARQLNRNLLLSPQARVDTKPQLEIVADNVKCTHGATVSQLEDEEIFYFQSRGIDPLSAQHLLLDGFAAEILQKLPLESLRQSLGRCVACRMMDV</sequence>
<evidence type="ECO:0000256" key="2">
    <source>
        <dbReference type="SAM" id="MobiDB-lite"/>
    </source>
</evidence>
<feature type="region of interest" description="Disordered" evidence="2">
    <location>
        <begin position="1"/>
        <end position="21"/>
    </location>
</feature>
<dbReference type="InterPro" id="IPR037284">
    <property type="entry name" value="SUF_FeS_clus_asmbl_SufBD_sf"/>
</dbReference>
<dbReference type="EMBL" id="AJTX02000002">
    <property type="protein sequence ID" value="KKJ01071.1"/>
    <property type="molecule type" value="Genomic_DNA"/>
</dbReference>
<dbReference type="Pfam" id="PF19295">
    <property type="entry name" value="SufBD_N"/>
    <property type="match status" value="1"/>
</dbReference>
<dbReference type="Pfam" id="PF01458">
    <property type="entry name" value="SUFBD_core"/>
    <property type="match status" value="1"/>
</dbReference>
<evidence type="ECO:0000256" key="1">
    <source>
        <dbReference type="ARBA" id="ARBA00043967"/>
    </source>
</evidence>
<protein>
    <recommendedName>
        <fullName evidence="7">Fe-S cluster assembly protein SufD</fullName>
    </recommendedName>
</protein>
<dbReference type="InterPro" id="IPR011542">
    <property type="entry name" value="SUF_FeS_clus_asmbl_SufD"/>
</dbReference>
<dbReference type="AlphaFoldDB" id="A0A0M2PXB0"/>
<keyword evidence="6" id="KW-1185">Reference proteome</keyword>
<evidence type="ECO:0008006" key="7">
    <source>
        <dbReference type="Google" id="ProtNLM"/>
    </source>
</evidence>
<comment type="similarity">
    <text evidence="1">Belongs to the iron-sulfur cluster assembly SufBD family.</text>
</comment>
<dbReference type="PANTHER" id="PTHR43575">
    <property type="entry name" value="PROTEIN ABCI7, CHLOROPLASTIC"/>
    <property type="match status" value="1"/>
</dbReference>
<dbReference type="RefSeq" id="WP_017713631.1">
    <property type="nucleotide sequence ID" value="NZ_KB235941.1"/>
</dbReference>
<feature type="domain" description="SUF system FeS cluster assembly SufBD core" evidence="3">
    <location>
        <begin position="198"/>
        <end position="432"/>
    </location>
</feature>
<proteinExistence type="inferred from homology"/>
<dbReference type="GO" id="GO:0016226">
    <property type="term" value="P:iron-sulfur cluster assembly"/>
    <property type="evidence" value="ECO:0007669"/>
    <property type="project" value="InterPro"/>
</dbReference>
<dbReference type="InterPro" id="IPR055346">
    <property type="entry name" value="Fe-S_cluster_assembly_SufBD"/>
</dbReference>
<evidence type="ECO:0000313" key="5">
    <source>
        <dbReference type="EMBL" id="KKJ01071.1"/>
    </source>
</evidence>
<comment type="caution">
    <text evidence="5">The sequence shown here is derived from an EMBL/GenBank/DDBJ whole genome shotgun (WGS) entry which is preliminary data.</text>
</comment>
<evidence type="ECO:0000259" key="3">
    <source>
        <dbReference type="Pfam" id="PF01458"/>
    </source>
</evidence>
<accession>A0A0M2PXB0</accession>
<organism evidence="5 6">
    <name type="scientific">Prochlorothrix hollandica PCC 9006 = CALU 1027</name>
    <dbReference type="NCBI Taxonomy" id="317619"/>
    <lineage>
        <taxon>Bacteria</taxon>
        <taxon>Bacillati</taxon>
        <taxon>Cyanobacteriota</taxon>
        <taxon>Cyanophyceae</taxon>
        <taxon>Prochlorotrichales</taxon>
        <taxon>Prochlorotrichaceae</taxon>
        <taxon>Prochlorothrix</taxon>
    </lineage>
</organism>
<dbReference type="Proteomes" id="UP000034681">
    <property type="component" value="Unassembled WGS sequence"/>
</dbReference>
<feature type="compositionally biased region" description="Polar residues" evidence="2">
    <location>
        <begin position="10"/>
        <end position="21"/>
    </location>
</feature>
<evidence type="ECO:0000313" key="6">
    <source>
        <dbReference type="Proteomes" id="UP000034681"/>
    </source>
</evidence>
<dbReference type="InterPro" id="IPR045595">
    <property type="entry name" value="SufBD_N"/>
</dbReference>
<gene>
    <name evidence="5" type="ORF">PROH_01310</name>
</gene>
<dbReference type="PANTHER" id="PTHR43575:SF1">
    <property type="entry name" value="PROTEIN ABCI7, CHLOROPLASTIC"/>
    <property type="match status" value="1"/>
</dbReference>
<dbReference type="SUPFAM" id="SSF101960">
    <property type="entry name" value="Stabilizer of iron transporter SufD"/>
    <property type="match status" value="1"/>
</dbReference>
<evidence type="ECO:0000259" key="4">
    <source>
        <dbReference type="Pfam" id="PF19295"/>
    </source>
</evidence>
<dbReference type="InterPro" id="IPR000825">
    <property type="entry name" value="SUF_FeS_clus_asmbl_SufBD_core"/>
</dbReference>